<dbReference type="InterPro" id="IPR004252">
    <property type="entry name" value="Probable_transposase_24"/>
</dbReference>
<proteinExistence type="predicted"/>
<evidence type="ECO:0000256" key="1">
    <source>
        <dbReference type="SAM" id="Coils"/>
    </source>
</evidence>
<reference evidence="3" key="1">
    <citation type="submission" date="2021-01" db="EMBL/GenBank/DDBJ databases">
        <authorList>
            <person name="Bezrukov I."/>
        </authorList>
    </citation>
    <scope>NUCLEOTIDE SEQUENCE</scope>
</reference>
<feature type="compositionally biased region" description="Basic and acidic residues" evidence="2">
    <location>
        <begin position="1"/>
        <end position="11"/>
    </location>
</feature>
<feature type="compositionally biased region" description="Polar residues" evidence="2">
    <location>
        <begin position="13"/>
        <end position="24"/>
    </location>
</feature>
<organism evidence="3 4">
    <name type="scientific">Arabidopsis arenosa</name>
    <name type="common">Sand rock-cress</name>
    <name type="synonym">Cardaminopsis arenosa</name>
    <dbReference type="NCBI Taxonomy" id="38785"/>
    <lineage>
        <taxon>Eukaryota</taxon>
        <taxon>Viridiplantae</taxon>
        <taxon>Streptophyta</taxon>
        <taxon>Embryophyta</taxon>
        <taxon>Tracheophyta</taxon>
        <taxon>Spermatophyta</taxon>
        <taxon>Magnoliopsida</taxon>
        <taxon>eudicotyledons</taxon>
        <taxon>Gunneridae</taxon>
        <taxon>Pentapetalae</taxon>
        <taxon>rosids</taxon>
        <taxon>malvids</taxon>
        <taxon>Brassicales</taxon>
        <taxon>Brassicaceae</taxon>
        <taxon>Camelineae</taxon>
        <taxon>Arabidopsis</taxon>
    </lineage>
</organism>
<evidence type="ECO:0000313" key="3">
    <source>
        <dbReference type="EMBL" id="CAE6011552.1"/>
    </source>
</evidence>
<keyword evidence="1" id="KW-0175">Coiled coil</keyword>
<name>A0A8S2A3H7_ARAAE</name>
<keyword evidence="4" id="KW-1185">Reference proteome</keyword>
<accession>A0A8S2A3H7</accession>
<protein>
    <submittedName>
        <fullName evidence="3">Uncharacterized protein</fullName>
    </submittedName>
</protein>
<dbReference type="EMBL" id="LR999454">
    <property type="protein sequence ID" value="CAE6011552.1"/>
    <property type="molecule type" value="Genomic_DNA"/>
</dbReference>
<gene>
    <name evidence="3" type="ORF">AARE701A_LOCUS9696</name>
</gene>
<feature type="compositionally biased region" description="Basic residues" evidence="2">
    <location>
        <begin position="28"/>
        <end position="39"/>
    </location>
</feature>
<feature type="coiled-coil region" evidence="1">
    <location>
        <begin position="81"/>
        <end position="112"/>
    </location>
</feature>
<feature type="region of interest" description="Disordered" evidence="2">
    <location>
        <begin position="1"/>
        <end position="39"/>
    </location>
</feature>
<sequence length="164" mass="18683">MVAYQDTEKAQHRSQTYSNASMSDRNVHGPHIHLSGRKSHKQIQEEMEEELERPVSLGEVFIKTHTKPDGMYVDRKTEKIAQTYEKNVQEKFSELENAAREAEHSRAVANQKDKVEHLSLVEKYMRATYLAFLDFMETHSTSATTKPVSNGLRATFPTTTPAAS</sequence>
<dbReference type="Pfam" id="PF03004">
    <property type="entry name" value="Transposase_24"/>
    <property type="match status" value="1"/>
</dbReference>
<evidence type="ECO:0000256" key="2">
    <source>
        <dbReference type="SAM" id="MobiDB-lite"/>
    </source>
</evidence>
<evidence type="ECO:0000313" key="4">
    <source>
        <dbReference type="Proteomes" id="UP000682877"/>
    </source>
</evidence>
<dbReference type="AlphaFoldDB" id="A0A8S2A3H7"/>
<dbReference type="Proteomes" id="UP000682877">
    <property type="component" value="Chromosome 4"/>
</dbReference>